<gene>
    <name evidence="1" type="ORF">AKL02_009165</name>
</gene>
<organism evidence="1 2">
    <name type="scientific">Thioclava electrotropha</name>
    <dbReference type="NCBI Taxonomy" id="1549850"/>
    <lineage>
        <taxon>Bacteria</taxon>
        <taxon>Pseudomonadati</taxon>
        <taxon>Pseudomonadota</taxon>
        <taxon>Alphaproteobacteria</taxon>
        <taxon>Rhodobacterales</taxon>
        <taxon>Paracoccaceae</taxon>
        <taxon>Thioclava</taxon>
    </lineage>
</organism>
<evidence type="ECO:0000313" key="2">
    <source>
        <dbReference type="Proteomes" id="UP000192422"/>
    </source>
</evidence>
<proteinExistence type="predicted"/>
<sequence>MKDTEVECEVTDKRKRREIRATDAEWAGIKNAASAADLSISDYVCRCALATGNLPRSKKSPAILIRIEWALCELNEILRGIARELVSTGKIEPKALNVLVQCEGMLIKVESALRKSGPVQ</sequence>
<dbReference type="Proteomes" id="UP000192422">
    <property type="component" value="Chromosome"/>
</dbReference>
<protein>
    <recommendedName>
        <fullName evidence="3">Mobilization protein</fullName>
    </recommendedName>
</protein>
<reference evidence="1 2" key="1">
    <citation type="submission" date="2020-05" db="EMBL/GenBank/DDBJ databases">
        <title>Thioclava electrotropha strain Elox9 finished genome.</title>
        <authorList>
            <person name="Rowe A.R."/>
            <person name="Wilbanks E.G."/>
        </authorList>
    </citation>
    <scope>NUCLEOTIDE SEQUENCE [LARGE SCALE GENOMIC DNA]</scope>
    <source>
        <strain evidence="1 2">Elox9</strain>
    </source>
</reference>
<evidence type="ECO:0008006" key="3">
    <source>
        <dbReference type="Google" id="ProtNLM"/>
    </source>
</evidence>
<dbReference type="RefSeq" id="WP_083077849.1">
    <property type="nucleotide sequence ID" value="NZ_CP053562.1"/>
</dbReference>
<name>A0ABX6YTK6_9RHOB</name>
<dbReference type="InterPro" id="IPR053842">
    <property type="entry name" value="NikA-like"/>
</dbReference>
<dbReference type="EMBL" id="CP053562">
    <property type="protein sequence ID" value="QPZ91058.1"/>
    <property type="molecule type" value="Genomic_DNA"/>
</dbReference>
<evidence type="ECO:0000313" key="1">
    <source>
        <dbReference type="EMBL" id="QPZ91058.1"/>
    </source>
</evidence>
<dbReference type="Pfam" id="PF21983">
    <property type="entry name" value="NikA-like"/>
    <property type="match status" value="1"/>
</dbReference>
<accession>A0ABX6YTK6</accession>
<keyword evidence="2" id="KW-1185">Reference proteome</keyword>